<comment type="caution">
    <text evidence="1">The sequence shown here is derived from an EMBL/GenBank/DDBJ whole genome shotgun (WGS) entry which is preliminary data.</text>
</comment>
<protein>
    <submittedName>
        <fullName evidence="1">Uncharacterized protein</fullName>
    </submittedName>
</protein>
<reference evidence="1 2" key="1">
    <citation type="submission" date="2016-10" db="EMBL/GenBank/DDBJ databases">
        <title>Genome sequencing of Aspergillus oryzae BCC7051.</title>
        <authorList>
            <person name="Thammarongtham C."/>
            <person name="Vorapreeda T."/>
            <person name="Nookaew I."/>
            <person name="Srisuk T."/>
            <person name="Land M."/>
            <person name="Jeennor S."/>
            <person name="Laoteng K."/>
        </authorList>
    </citation>
    <scope>NUCLEOTIDE SEQUENCE [LARGE SCALE GENOMIC DNA]</scope>
    <source>
        <strain evidence="1 2">BCC7051</strain>
    </source>
</reference>
<organism evidence="1 2">
    <name type="scientific">Aspergillus oryzae</name>
    <name type="common">Yellow koji mold</name>
    <dbReference type="NCBI Taxonomy" id="5062"/>
    <lineage>
        <taxon>Eukaryota</taxon>
        <taxon>Fungi</taxon>
        <taxon>Dikarya</taxon>
        <taxon>Ascomycota</taxon>
        <taxon>Pezizomycotina</taxon>
        <taxon>Eurotiomycetes</taxon>
        <taxon>Eurotiomycetidae</taxon>
        <taxon>Eurotiales</taxon>
        <taxon>Aspergillaceae</taxon>
        <taxon>Aspergillus</taxon>
        <taxon>Aspergillus subgen. Circumdati</taxon>
    </lineage>
</organism>
<dbReference type="eggNOG" id="ENOG502SSAT">
    <property type="taxonomic scope" value="Eukaryota"/>
</dbReference>
<dbReference type="Proteomes" id="UP000190312">
    <property type="component" value="Unassembled WGS sequence"/>
</dbReference>
<dbReference type="AlphaFoldDB" id="A0A1S9DCE3"/>
<proteinExistence type="predicted"/>
<dbReference type="OrthoDB" id="4364812at2759"/>
<name>A0A1S9DCE3_ASPOZ</name>
<evidence type="ECO:0000313" key="2">
    <source>
        <dbReference type="Proteomes" id="UP000190312"/>
    </source>
</evidence>
<dbReference type="EMBL" id="MKZY01000007">
    <property type="protein sequence ID" value="OOO06753.1"/>
    <property type="molecule type" value="Genomic_DNA"/>
</dbReference>
<accession>A0A1S9DCE3</accession>
<sequence>MDFDSDFLPPWDYLPIEQYLIEWVNASEEFADRAWWALLDDQNSFNFGSDWRRVYEILPEVAGPVEGNDCQRYASPELVNLAREQFKSYLTKEKKARPDQWRNRDQFIEVVAADLLRTVAAMYMLIADKEAFDTGLLCLVYLDGKRNVIREMRVETDEQTITDVIMDWYNWNLPDELWEEGTIGDRYRIHESLILRLYAVVLFSQGIAFLYYSEYGNGPRHWDNAVTEPSDQQRVRLVRQYLDLDEIPQEWFPTQEGDPLPRTPTGEEIDTILRPWRPADLRRRAWHIYTRITDEPIFLRTHYDPEDDERMESWTSASEEFEDQAWWACLNNAELYNFGSDWQRVYEILPEIAGPSAGGLVSLETLSFIRSGFKKWLSEAKQIEPELWRKDPHRFIELKASRLLGAVTTRYMLLADQEAFETDGRLRLIYLDNKRNIVRETRVDADGQTITDIIMAWFELTDPLELEDGITGDRYRVTGDLGRELYELTDSDFADP</sequence>
<evidence type="ECO:0000313" key="1">
    <source>
        <dbReference type="EMBL" id="OOO06753.1"/>
    </source>
</evidence>
<dbReference type="VEuPathDB" id="FungiDB:AO090011000265"/>
<gene>
    <name evidence="1" type="ORF">OAory_01089560</name>
</gene>